<comment type="similarity">
    <text evidence="1">Belongs to the phosphate acetyltransferase and butyryltransferase family.</text>
</comment>
<keyword evidence="6" id="KW-1185">Reference proteome</keyword>
<name>A0A4R2E909_9BACT</name>
<dbReference type="GO" id="GO:0016746">
    <property type="term" value="F:acyltransferase activity"/>
    <property type="evidence" value="ECO:0007669"/>
    <property type="project" value="UniProtKB-KW"/>
</dbReference>
<accession>A0A4R2E909</accession>
<evidence type="ECO:0000256" key="3">
    <source>
        <dbReference type="ARBA" id="ARBA00023315"/>
    </source>
</evidence>
<evidence type="ECO:0000313" key="5">
    <source>
        <dbReference type="EMBL" id="TCN64561.1"/>
    </source>
</evidence>
<keyword evidence="2 5" id="KW-0808">Transferase</keyword>
<dbReference type="Pfam" id="PF01515">
    <property type="entry name" value="PTA_PTB"/>
    <property type="match status" value="1"/>
</dbReference>
<dbReference type="PANTHER" id="PTHR43356:SF2">
    <property type="entry name" value="PHOSPHATE ACETYLTRANSFERASE"/>
    <property type="match status" value="1"/>
</dbReference>
<dbReference type="InterPro" id="IPR050500">
    <property type="entry name" value="Phos_Acetyltrans/Butyryltrans"/>
</dbReference>
<dbReference type="EMBL" id="SLWB01000013">
    <property type="protein sequence ID" value="TCN64561.1"/>
    <property type="molecule type" value="Genomic_DNA"/>
</dbReference>
<protein>
    <submittedName>
        <fullName evidence="5">Phosphate butyryltransferase</fullName>
    </submittedName>
</protein>
<evidence type="ECO:0000313" key="6">
    <source>
        <dbReference type="Proteomes" id="UP000294830"/>
    </source>
</evidence>
<evidence type="ECO:0000259" key="4">
    <source>
        <dbReference type="Pfam" id="PF01515"/>
    </source>
</evidence>
<dbReference type="PANTHER" id="PTHR43356">
    <property type="entry name" value="PHOSPHATE ACETYLTRANSFERASE"/>
    <property type="match status" value="1"/>
</dbReference>
<reference evidence="5 6" key="1">
    <citation type="submission" date="2019-03" db="EMBL/GenBank/DDBJ databases">
        <title>Genomic Encyclopedia of Archaeal and Bacterial Type Strains, Phase II (KMG-II): from individual species to whole genera.</title>
        <authorList>
            <person name="Goeker M."/>
        </authorList>
    </citation>
    <scope>NUCLEOTIDE SEQUENCE [LARGE SCALE GENOMIC DNA]</scope>
    <source>
        <strain evidence="5 6">RL-C</strain>
    </source>
</reference>
<feature type="domain" description="Phosphate acetyl/butaryl transferase" evidence="4">
    <location>
        <begin position="59"/>
        <end position="289"/>
    </location>
</feature>
<dbReference type="InterPro" id="IPR002505">
    <property type="entry name" value="PTA_PTB"/>
</dbReference>
<comment type="caution">
    <text evidence="5">The sequence shown here is derived from an EMBL/GenBank/DDBJ whole genome shotgun (WGS) entry which is preliminary data.</text>
</comment>
<sequence>MFELLKTRSKKRIVAAYANDSHTIGAVNMAIEKGLVDGTLVGDRDTILKVCAEEGIDANKFVIVQEANEVKAARRAVELINAGEGDILMKGLCSTDNYMRAILNKENGLLPPKGVLSHVAVMEIPAYHKLLLVSDVAVIPYPDLNQKTAIANYLIEVAMMIGIDRPKVAAITASEKVLPSMPSCVEASILAKMSERGQLKGGVLDGPISLDVAIDAEVAKVKKVGGEVAGDADCLLFPNIEAGNVFYKSATKLAGAELGAIVCGTKAPAVLSSRGDSTLSKLYSIALAALVAK</sequence>
<dbReference type="AlphaFoldDB" id="A0A4R2E909"/>
<evidence type="ECO:0000256" key="2">
    <source>
        <dbReference type="ARBA" id="ARBA00022679"/>
    </source>
</evidence>
<organism evidence="5 6">
    <name type="scientific">Acetobacteroides hydrogenigenes</name>
    <dbReference type="NCBI Taxonomy" id="979970"/>
    <lineage>
        <taxon>Bacteria</taxon>
        <taxon>Pseudomonadati</taxon>
        <taxon>Bacteroidota</taxon>
        <taxon>Bacteroidia</taxon>
        <taxon>Bacteroidales</taxon>
        <taxon>Rikenellaceae</taxon>
        <taxon>Acetobacteroides</taxon>
    </lineage>
</organism>
<proteinExistence type="inferred from homology"/>
<dbReference type="InterPro" id="IPR012147">
    <property type="entry name" value="P_Ac_Bu_trans"/>
</dbReference>
<dbReference type="Proteomes" id="UP000294830">
    <property type="component" value="Unassembled WGS sequence"/>
</dbReference>
<gene>
    <name evidence="5" type="ORF">CLV25_11389</name>
</gene>
<dbReference type="PIRSF" id="PIRSF000428">
    <property type="entry name" value="P_Ac_trans"/>
    <property type="match status" value="1"/>
</dbReference>
<evidence type="ECO:0000256" key="1">
    <source>
        <dbReference type="ARBA" id="ARBA00005656"/>
    </source>
</evidence>
<dbReference type="SUPFAM" id="SSF53659">
    <property type="entry name" value="Isocitrate/Isopropylmalate dehydrogenase-like"/>
    <property type="match status" value="1"/>
</dbReference>
<dbReference type="Gene3D" id="3.40.718.10">
    <property type="entry name" value="Isopropylmalate Dehydrogenase"/>
    <property type="match status" value="1"/>
</dbReference>
<keyword evidence="3" id="KW-0012">Acyltransferase</keyword>